<proteinExistence type="predicted"/>
<protein>
    <submittedName>
        <fullName evidence="1">Uncharacterized protein</fullName>
    </submittedName>
</protein>
<comment type="caution">
    <text evidence="1">The sequence shown here is derived from an EMBL/GenBank/DDBJ whole genome shotgun (WGS) entry which is preliminary data.</text>
</comment>
<accession>A0ABQ5FSU7</accession>
<evidence type="ECO:0000313" key="3">
    <source>
        <dbReference type="Proteomes" id="UP001151760"/>
    </source>
</evidence>
<evidence type="ECO:0000313" key="1">
    <source>
        <dbReference type="EMBL" id="GJT66437.1"/>
    </source>
</evidence>
<sequence length="178" mass="20222">MEATVPILRQVLLRRKEGIISRKVLGVGEEILIQMDRNPEKNYRMQLNQEKTYDILASILLIAINGTSIRFARHMIEIGRVSRGLVQIDGDASLPTRRYRGSGSNLNDHKICGTGTFPPLDGTSLQYRLDGLLELFSFHRVLAISLNFSLFPSKVFRVEANFGIRVKIRKLILETQNL</sequence>
<evidence type="ECO:0000313" key="2">
    <source>
        <dbReference type="EMBL" id="GJT93217.1"/>
    </source>
</evidence>
<reference evidence="1" key="2">
    <citation type="submission" date="2022-01" db="EMBL/GenBank/DDBJ databases">
        <authorList>
            <person name="Yamashiro T."/>
            <person name="Shiraishi A."/>
            <person name="Satake H."/>
            <person name="Nakayama K."/>
        </authorList>
    </citation>
    <scope>NUCLEOTIDE SEQUENCE</scope>
</reference>
<name>A0ABQ5FSU7_9ASTR</name>
<gene>
    <name evidence="1" type="ORF">Tco_1017917</name>
    <name evidence="2" type="ORF">Tco_1082062</name>
</gene>
<dbReference type="EMBL" id="BQNB010017714">
    <property type="protein sequence ID" value="GJT66437.1"/>
    <property type="molecule type" value="Genomic_DNA"/>
</dbReference>
<reference evidence="1" key="1">
    <citation type="journal article" date="2022" name="Int. J. Mol. Sci.">
        <title>Draft Genome of Tanacetum Coccineum: Genomic Comparison of Closely Related Tanacetum-Family Plants.</title>
        <authorList>
            <person name="Yamashiro T."/>
            <person name="Shiraishi A."/>
            <person name="Nakayama K."/>
            <person name="Satake H."/>
        </authorList>
    </citation>
    <scope>NUCLEOTIDE SEQUENCE</scope>
</reference>
<keyword evidence="3" id="KW-1185">Reference proteome</keyword>
<dbReference type="EMBL" id="BQNB010020182">
    <property type="protein sequence ID" value="GJT93217.1"/>
    <property type="molecule type" value="Genomic_DNA"/>
</dbReference>
<organism evidence="1 3">
    <name type="scientific">Tanacetum coccineum</name>
    <dbReference type="NCBI Taxonomy" id="301880"/>
    <lineage>
        <taxon>Eukaryota</taxon>
        <taxon>Viridiplantae</taxon>
        <taxon>Streptophyta</taxon>
        <taxon>Embryophyta</taxon>
        <taxon>Tracheophyta</taxon>
        <taxon>Spermatophyta</taxon>
        <taxon>Magnoliopsida</taxon>
        <taxon>eudicotyledons</taxon>
        <taxon>Gunneridae</taxon>
        <taxon>Pentapetalae</taxon>
        <taxon>asterids</taxon>
        <taxon>campanulids</taxon>
        <taxon>Asterales</taxon>
        <taxon>Asteraceae</taxon>
        <taxon>Asteroideae</taxon>
        <taxon>Anthemideae</taxon>
        <taxon>Anthemidinae</taxon>
        <taxon>Tanacetum</taxon>
    </lineage>
</organism>
<dbReference type="Proteomes" id="UP001151760">
    <property type="component" value="Unassembled WGS sequence"/>
</dbReference>